<reference evidence="11 12" key="1">
    <citation type="journal article" date="2006" name="J. Bacteriol.">
        <title>The genome sequence of the obligately chemolithoautotrophic, facultatively anaerobic bacterium Thiobacillus denitrificans.</title>
        <authorList>
            <person name="Beller H.R."/>
            <person name="Chain P.S."/>
            <person name="Letain T.E."/>
            <person name="Chakicherla A."/>
            <person name="Larimer F.W."/>
            <person name="Richardson P.M."/>
            <person name="Coleman M.A."/>
            <person name="Wood A.P."/>
            <person name="Kelly D.P."/>
        </authorList>
    </citation>
    <scope>NUCLEOTIDE SEQUENCE [LARGE SCALE GENOMIC DNA]</scope>
    <source>
        <strain evidence="11 12">ATCC 25259</strain>
    </source>
</reference>
<name>Q3SIL2_THIDA</name>
<accession>Q3SIL2</accession>
<dbReference type="Proteomes" id="UP000008291">
    <property type="component" value="Chromosome"/>
</dbReference>
<dbReference type="RefSeq" id="WP_011312075.1">
    <property type="nucleotide sequence ID" value="NC_007404.1"/>
</dbReference>
<evidence type="ECO:0000256" key="8">
    <source>
        <dbReference type="PROSITE-ProRule" id="PRU00182"/>
    </source>
</evidence>
<evidence type="ECO:0000256" key="6">
    <source>
        <dbReference type="ARBA" id="ARBA00023235"/>
    </source>
</evidence>
<dbReference type="SMART" id="SM00363">
    <property type="entry name" value="S4"/>
    <property type="match status" value="1"/>
</dbReference>
<comment type="function">
    <text evidence="2">Responsible for synthesis of pseudouridine from uracil at positions 955, 2504 and 2580 in 23S ribosomal RNA.</text>
</comment>
<dbReference type="GO" id="GO:0000455">
    <property type="term" value="P:enzyme-directed rRNA pseudouridine synthesis"/>
    <property type="evidence" value="ECO:0007669"/>
    <property type="project" value="TreeGrafter"/>
</dbReference>
<gene>
    <name evidence="11" type="ordered locus">Tbd_1563</name>
</gene>
<dbReference type="InterPro" id="IPR036986">
    <property type="entry name" value="S4_RNA-bd_sf"/>
</dbReference>
<dbReference type="SUPFAM" id="SSF55120">
    <property type="entry name" value="Pseudouridine synthase"/>
    <property type="match status" value="1"/>
</dbReference>
<dbReference type="InterPro" id="IPR006224">
    <property type="entry name" value="PsdUridine_synth_RluA-like_CS"/>
</dbReference>
<dbReference type="KEGG" id="tbd:Tbd_1563"/>
<dbReference type="AlphaFoldDB" id="Q3SIL2"/>
<dbReference type="GO" id="GO:0160141">
    <property type="term" value="F:23S rRNA pseudouridine(955/2504/2580) synthase activity"/>
    <property type="evidence" value="ECO:0007669"/>
    <property type="project" value="UniProtKB-EC"/>
</dbReference>
<dbReference type="HOGENOM" id="CLU_016902_1_1_4"/>
<evidence type="ECO:0000256" key="2">
    <source>
        <dbReference type="ARBA" id="ARBA00002876"/>
    </source>
</evidence>
<keyword evidence="12" id="KW-1185">Reference proteome</keyword>
<comment type="similarity">
    <text evidence="3 9">Belongs to the pseudouridine synthase RluA family.</text>
</comment>
<dbReference type="InterPro" id="IPR002942">
    <property type="entry name" value="S4_RNA-bd"/>
</dbReference>
<dbReference type="PROSITE" id="PS50889">
    <property type="entry name" value="S4"/>
    <property type="match status" value="1"/>
</dbReference>
<dbReference type="Gene3D" id="3.30.2350.10">
    <property type="entry name" value="Pseudouridine synthase"/>
    <property type="match status" value="1"/>
</dbReference>
<feature type="active site" evidence="7">
    <location>
        <position position="147"/>
    </location>
</feature>
<dbReference type="Pfam" id="PF00849">
    <property type="entry name" value="PseudoU_synth_2"/>
    <property type="match status" value="1"/>
</dbReference>
<dbReference type="Gene3D" id="3.10.290.10">
    <property type="entry name" value="RNA-binding S4 domain"/>
    <property type="match status" value="1"/>
</dbReference>
<dbReference type="EMBL" id="CP000116">
    <property type="protein sequence ID" value="AAZ97516.1"/>
    <property type="molecule type" value="Genomic_DNA"/>
</dbReference>
<dbReference type="InterPro" id="IPR006225">
    <property type="entry name" value="PsdUridine_synth_RluC/D"/>
</dbReference>
<proteinExistence type="inferred from homology"/>
<dbReference type="InterPro" id="IPR020103">
    <property type="entry name" value="PsdUridine_synth_cat_dom_sf"/>
</dbReference>
<evidence type="ECO:0000256" key="5">
    <source>
        <dbReference type="ARBA" id="ARBA00022884"/>
    </source>
</evidence>
<protein>
    <recommendedName>
        <fullName evidence="9">Pseudouridine synthase</fullName>
        <ecNumber evidence="9">5.4.99.-</ecNumber>
    </recommendedName>
</protein>
<keyword evidence="4" id="KW-0698">rRNA processing</keyword>
<evidence type="ECO:0000259" key="10">
    <source>
        <dbReference type="SMART" id="SM00363"/>
    </source>
</evidence>
<dbReference type="PROSITE" id="PS01129">
    <property type="entry name" value="PSI_RLU"/>
    <property type="match status" value="1"/>
</dbReference>
<keyword evidence="6 9" id="KW-0413">Isomerase</keyword>
<keyword evidence="5 8" id="KW-0694">RNA-binding</keyword>
<dbReference type="NCBIfam" id="TIGR00005">
    <property type="entry name" value="rluA_subfam"/>
    <property type="match status" value="1"/>
</dbReference>
<dbReference type="PANTHER" id="PTHR21600:SF92">
    <property type="entry name" value="RIBOSOMAL LARGE SUBUNIT PSEUDOURIDINE SYNTHASE C"/>
    <property type="match status" value="1"/>
</dbReference>
<dbReference type="SUPFAM" id="SSF55174">
    <property type="entry name" value="Alpha-L RNA-binding motif"/>
    <property type="match status" value="1"/>
</dbReference>
<dbReference type="OrthoDB" id="9785808at2"/>
<feature type="domain" description="RNA-binding S4" evidence="10">
    <location>
        <begin position="23"/>
        <end position="82"/>
    </location>
</feature>
<dbReference type="CDD" id="cd00165">
    <property type="entry name" value="S4"/>
    <property type="match status" value="1"/>
</dbReference>
<comment type="catalytic activity">
    <reaction evidence="9">
        <text>a uridine in RNA = a pseudouridine in RNA</text>
        <dbReference type="Rhea" id="RHEA:48348"/>
        <dbReference type="Rhea" id="RHEA-COMP:12068"/>
        <dbReference type="Rhea" id="RHEA-COMP:12069"/>
        <dbReference type="ChEBI" id="CHEBI:65314"/>
        <dbReference type="ChEBI" id="CHEBI:65315"/>
    </reaction>
</comment>
<evidence type="ECO:0000256" key="9">
    <source>
        <dbReference type="RuleBase" id="RU362028"/>
    </source>
</evidence>
<evidence type="ECO:0000256" key="4">
    <source>
        <dbReference type="ARBA" id="ARBA00022552"/>
    </source>
</evidence>
<dbReference type="EC" id="5.4.99.-" evidence="9"/>
<dbReference type="InterPro" id="IPR050188">
    <property type="entry name" value="RluA_PseudoU_synthase"/>
</dbReference>
<sequence>MKKNDLEKDSVRRLKIDEGADDQRLDNYLMARLKGVPKSRIYKLVRGGEVRINGGRVDVGYRLKVGDEVRIPPVRMAAPVITPATHLPQGGLRLLPLILYRDDALIALNKPAGMAVHGGSGISRGVIEQLRLELPECRYMELVHRLDRETSGVLLVALKRRALVGLHAAMRDGKIEKRYLTLVAGRWPNPLQHVKLPLHKRVTEEGEKRVTVRDTGQTAHTIFRRLRGYAEFTLLEAELKTGRTHQIRVHTSHLGFPIAGDDKYGDFELNKRLAKRGLKRMFLHAAKLAFAHPISGERMTIEAPLPADLATFLDTLDHAQAI</sequence>
<dbReference type="InterPro" id="IPR006145">
    <property type="entry name" value="PsdUridine_synth_RsuA/RluA"/>
</dbReference>
<dbReference type="STRING" id="292415.Tbd_1563"/>
<dbReference type="GO" id="GO:0003723">
    <property type="term" value="F:RNA binding"/>
    <property type="evidence" value="ECO:0007669"/>
    <property type="project" value="UniProtKB-KW"/>
</dbReference>
<dbReference type="CDD" id="cd02869">
    <property type="entry name" value="PseudoU_synth_RluA_like"/>
    <property type="match status" value="1"/>
</dbReference>
<evidence type="ECO:0000313" key="12">
    <source>
        <dbReference type="Proteomes" id="UP000008291"/>
    </source>
</evidence>
<comment type="catalytic activity">
    <reaction evidence="1">
        <text>uridine(955/2504/2580) in 23S rRNA = pseudouridine(955/2504/2580) in 23S rRNA</text>
        <dbReference type="Rhea" id="RHEA:42528"/>
        <dbReference type="Rhea" id="RHEA-COMP:10099"/>
        <dbReference type="Rhea" id="RHEA-COMP:10100"/>
        <dbReference type="ChEBI" id="CHEBI:65314"/>
        <dbReference type="ChEBI" id="CHEBI:65315"/>
        <dbReference type="EC" id="5.4.99.24"/>
    </reaction>
</comment>
<evidence type="ECO:0000313" key="11">
    <source>
        <dbReference type="EMBL" id="AAZ97516.1"/>
    </source>
</evidence>
<dbReference type="eggNOG" id="COG0564">
    <property type="taxonomic scope" value="Bacteria"/>
</dbReference>
<dbReference type="PANTHER" id="PTHR21600">
    <property type="entry name" value="MITOCHONDRIAL RNA PSEUDOURIDINE SYNTHASE"/>
    <property type="match status" value="1"/>
</dbReference>
<evidence type="ECO:0000256" key="3">
    <source>
        <dbReference type="ARBA" id="ARBA00010876"/>
    </source>
</evidence>
<evidence type="ECO:0000256" key="7">
    <source>
        <dbReference type="PIRSR" id="PIRSR606225-1"/>
    </source>
</evidence>
<organism evidence="11 12">
    <name type="scientific">Thiobacillus denitrificans (strain ATCC 25259 / T1)</name>
    <dbReference type="NCBI Taxonomy" id="292415"/>
    <lineage>
        <taxon>Bacteria</taxon>
        <taxon>Pseudomonadati</taxon>
        <taxon>Pseudomonadota</taxon>
        <taxon>Betaproteobacteria</taxon>
        <taxon>Nitrosomonadales</taxon>
        <taxon>Thiobacillaceae</taxon>
        <taxon>Thiobacillus</taxon>
    </lineage>
</organism>
<evidence type="ECO:0000256" key="1">
    <source>
        <dbReference type="ARBA" id="ARBA00000381"/>
    </source>
</evidence>
<dbReference type="Pfam" id="PF01479">
    <property type="entry name" value="S4"/>
    <property type="match status" value="1"/>
</dbReference>